<dbReference type="RefSeq" id="WP_111730971.1">
    <property type="nucleotide sequence ID" value="NZ_QHKO01000009.1"/>
</dbReference>
<dbReference type="OrthoDB" id="5479785at2"/>
<dbReference type="Pfam" id="PF13620">
    <property type="entry name" value="CarboxypepD_reg"/>
    <property type="match status" value="3"/>
</dbReference>
<dbReference type="InterPro" id="IPR001478">
    <property type="entry name" value="PDZ"/>
</dbReference>
<protein>
    <recommendedName>
        <fullName evidence="1">PDZ domain-containing protein</fullName>
    </recommendedName>
</protein>
<evidence type="ECO:0000313" key="3">
    <source>
        <dbReference type="Proteomes" id="UP000249169"/>
    </source>
</evidence>
<dbReference type="GO" id="GO:0007165">
    <property type="term" value="P:signal transduction"/>
    <property type="evidence" value="ECO:0007669"/>
    <property type="project" value="TreeGrafter"/>
</dbReference>
<dbReference type="GO" id="GO:0030288">
    <property type="term" value="C:outer membrane-bounded periplasmic space"/>
    <property type="evidence" value="ECO:0007669"/>
    <property type="project" value="TreeGrafter"/>
</dbReference>
<dbReference type="AlphaFoldDB" id="A0A328C7S3"/>
<dbReference type="PANTHER" id="PTHR32060">
    <property type="entry name" value="TAIL-SPECIFIC PROTEASE"/>
    <property type="match status" value="1"/>
</dbReference>
<accession>A0A328C7S3</accession>
<dbReference type="SMART" id="SM00228">
    <property type="entry name" value="PDZ"/>
    <property type="match status" value="1"/>
</dbReference>
<organism evidence="2 3">
    <name type="scientific">Lujinxingia litoralis</name>
    <dbReference type="NCBI Taxonomy" id="2211119"/>
    <lineage>
        <taxon>Bacteria</taxon>
        <taxon>Deltaproteobacteria</taxon>
        <taxon>Bradymonadales</taxon>
        <taxon>Lujinxingiaceae</taxon>
        <taxon>Lujinxingia</taxon>
    </lineage>
</organism>
<proteinExistence type="predicted"/>
<gene>
    <name evidence="2" type="ORF">DL240_16370</name>
</gene>
<dbReference type="SUPFAM" id="SSF49464">
    <property type="entry name" value="Carboxypeptidase regulatory domain-like"/>
    <property type="match status" value="1"/>
</dbReference>
<feature type="domain" description="PDZ" evidence="1">
    <location>
        <begin position="563"/>
        <end position="635"/>
    </location>
</feature>
<evidence type="ECO:0000259" key="1">
    <source>
        <dbReference type="PROSITE" id="PS50106"/>
    </source>
</evidence>
<dbReference type="InterPro" id="IPR036034">
    <property type="entry name" value="PDZ_sf"/>
</dbReference>
<comment type="caution">
    <text evidence="2">The sequence shown here is derived from an EMBL/GenBank/DDBJ whole genome shotgun (WGS) entry which is preliminary data.</text>
</comment>
<dbReference type="InterPro" id="IPR041489">
    <property type="entry name" value="PDZ_6"/>
</dbReference>
<dbReference type="Gene3D" id="2.60.40.1120">
    <property type="entry name" value="Carboxypeptidase-like, regulatory domain"/>
    <property type="match status" value="3"/>
</dbReference>
<name>A0A328C7S3_9DELT</name>
<sequence length="667" mass="70590">MTSTSPKKRRLAGIVLVLGALVLGALMLRALGPDAEQAPPRAQTERAALRGRVLTDEGRPLAGATVEAGTQRATSDAQGRFALARQRADATTLDLTHPKYVRGGVGTLGAVPLAAHEQSAELELVMHRPARLAGRVTLEGQPVVGADIGLVYTGARGLRGEELPPHTLSNLTQTNSRGHFELPRVAAGDLTISVETALTDFPYAESRALTLSPGESVTDLQIELRPITGLRGGVRTDQGDPLVAELTLVGPGGSRQGRSLSDGSFRFEGLEPGAYTLSASARGHFPDTVGPFDVEARAMADQEVVLERGQGLFGRVLNPEGQPQSGFVIATSARDSRRLHADRNGVFMWPDAPDETFTLRATASQYTASFEQRARPGQAVVLKLRPGGEITGTVLGPRGRPLTSYTIAIAEMEVPPPHPFNARNIAPVEVNDAAGRFTIGPLAPGFYALQASAPGLASATSELLEVRIGRTTPRVNLQLFEGASIAGVVRDAITDAPVPSAELVLLESSNVLAPRSTIANPSGRFALAELPPGRITLRVRAHGYATELVAGLELESGEHLIHDIVLPPSDESEPALGFYGIGASLHRERRHIVISSVMPGSSAEEAGLMPGDRITSVDGKSTQRLSLNRVIELIRGQEGTPITLGISRLGEGDFVVGISRQRVQVLH</sequence>
<reference evidence="2 3" key="1">
    <citation type="submission" date="2018-05" db="EMBL/GenBank/DDBJ databases">
        <title>Lujinxingia marina gen. nov. sp. nov., a new facultative anaerobic member of the class Deltaproteobacteria, and proposal of Lujinxingaceae fam. nov.</title>
        <authorList>
            <person name="Li C.-M."/>
        </authorList>
    </citation>
    <scope>NUCLEOTIDE SEQUENCE [LARGE SCALE GENOMIC DNA]</scope>
    <source>
        <strain evidence="2 3">B210</strain>
    </source>
</reference>
<keyword evidence="3" id="KW-1185">Reference proteome</keyword>
<dbReference type="SUPFAM" id="SSF50156">
    <property type="entry name" value="PDZ domain-like"/>
    <property type="match status" value="1"/>
</dbReference>
<dbReference type="Gene3D" id="2.30.42.10">
    <property type="match status" value="1"/>
</dbReference>
<evidence type="ECO:0000313" key="2">
    <source>
        <dbReference type="EMBL" id="RAL20605.1"/>
    </source>
</evidence>
<dbReference type="InterPro" id="IPR008969">
    <property type="entry name" value="CarboxyPept-like_regulatory"/>
</dbReference>
<dbReference type="PROSITE" id="PS50106">
    <property type="entry name" value="PDZ"/>
    <property type="match status" value="1"/>
</dbReference>
<dbReference type="EMBL" id="QHKO01000009">
    <property type="protein sequence ID" value="RAL20605.1"/>
    <property type="molecule type" value="Genomic_DNA"/>
</dbReference>
<dbReference type="InterPro" id="IPR013784">
    <property type="entry name" value="Carb-bd-like_fold"/>
</dbReference>
<dbReference type="PANTHER" id="PTHR32060:SF22">
    <property type="entry name" value="CARBOXYL-TERMINAL-PROCESSING PEPTIDASE 3, CHLOROPLASTIC"/>
    <property type="match status" value="1"/>
</dbReference>
<dbReference type="Proteomes" id="UP000249169">
    <property type="component" value="Unassembled WGS sequence"/>
</dbReference>
<dbReference type="CDD" id="cd06782">
    <property type="entry name" value="cpPDZ_CPP-like"/>
    <property type="match status" value="1"/>
</dbReference>
<dbReference type="GO" id="GO:0004175">
    <property type="term" value="F:endopeptidase activity"/>
    <property type="evidence" value="ECO:0007669"/>
    <property type="project" value="TreeGrafter"/>
</dbReference>
<dbReference type="GO" id="GO:0030246">
    <property type="term" value="F:carbohydrate binding"/>
    <property type="evidence" value="ECO:0007669"/>
    <property type="project" value="InterPro"/>
</dbReference>
<dbReference type="SUPFAM" id="SSF49452">
    <property type="entry name" value="Starch-binding domain-like"/>
    <property type="match status" value="3"/>
</dbReference>
<dbReference type="Pfam" id="PF17820">
    <property type="entry name" value="PDZ_6"/>
    <property type="match status" value="1"/>
</dbReference>